<organism evidence="4 5">
    <name type="scientific">Desulfotalea psychrophila (strain LSv54 / DSM 12343)</name>
    <dbReference type="NCBI Taxonomy" id="177439"/>
    <lineage>
        <taxon>Bacteria</taxon>
        <taxon>Pseudomonadati</taxon>
        <taxon>Thermodesulfobacteriota</taxon>
        <taxon>Desulfobulbia</taxon>
        <taxon>Desulfobulbales</taxon>
        <taxon>Desulfocapsaceae</taxon>
        <taxon>Desulfotalea</taxon>
    </lineage>
</organism>
<keyword evidence="1" id="KW-0175">Coiled coil</keyword>
<evidence type="ECO:0000256" key="2">
    <source>
        <dbReference type="SAM" id="MobiDB-lite"/>
    </source>
</evidence>
<dbReference type="STRING" id="177439.DP2420"/>
<accession>Q6AKH6</accession>
<proteinExistence type="predicted"/>
<dbReference type="Pfam" id="PF12773">
    <property type="entry name" value="DZR"/>
    <property type="match status" value="1"/>
</dbReference>
<feature type="compositionally biased region" description="Polar residues" evidence="2">
    <location>
        <begin position="726"/>
        <end position="741"/>
    </location>
</feature>
<dbReference type="HOGENOM" id="CLU_369096_0_0_7"/>
<feature type="region of interest" description="Disordered" evidence="2">
    <location>
        <begin position="725"/>
        <end position="754"/>
    </location>
</feature>
<feature type="domain" description="DZANK-type" evidence="3">
    <location>
        <begin position="9"/>
        <end position="53"/>
    </location>
</feature>
<evidence type="ECO:0000256" key="1">
    <source>
        <dbReference type="SAM" id="Coils"/>
    </source>
</evidence>
<dbReference type="AlphaFoldDB" id="Q6AKH6"/>
<evidence type="ECO:0000313" key="4">
    <source>
        <dbReference type="EMBL" id="CAG37149.1"/>
    </source>
</evidence>
<dbReference type="EMBL" id="CR522870">
    <property type="protein sequence ID" value="CAG37149.1"/>
    <property type="molecule type" value="Genomic_DNA"/>
</dbReference>
<keyword evidence="5" id="KW-1185">Reference proteome</keyword>
<protein>
    <recommendedName>
        <fullName evidence="3">DZANK-type domain-containing protein</fullName>
    </recommendedName>
</protein>
<dbReference type="OrthoDB" id="9764015at2"/>
<dbReference type="KEGG" id="dps:DP2420"/>
<gene>
    <name evidence="4" type="ordered locus">DP2420</name>
</gene>
<reference evidence="5" key="1">
    <citation type="journal article" date="2004" name="Environ. Microbiol.">
        <title>The genome of Desulfotalea psychrophila, a sulfate-reducing bacterium from permanently cold Arctic sediments.</title>
        <authorList>
            <person name="Rabus R."/>
            <person name="Ruepp A."/>
            <person name="Frickey T."/>
            <person name="Rattei T."/>
            <person name="Fartmann B."/>
            <person name="Stark M."/>
            <person name="Bauer M."/>
            <person name="Zibat A."/>
            <person name="Lombardot T."/>
            <person name="Becker I."/>
            <person name="Amann J."/>
            <person name="Gellner K."/>
            <person name="Teeling H."/>
            <person name="Leuschner W.D."/>
            <person name="Gloeckner F.-O."/>
            <person name="Lupas A.N."/>
            <person name="Amann R."/>
            <person name="Klenk H.-P."/>
        </authorList>
    </citation>
    <scope>NUCLEOTIDE SEQUENCE [LARGE SCALE GENOMIC DNA]</scope>
    <source>
        <strain evidence="5">DSM 12343 / LSv54</strain>
    </source>
</reference>
<dbReference type="InterPro" id="IPR025874">
    <property type="entry name" value="DZR"/>
</dbReference>
<dbReference type="Proteomes" id="UP000000602">
    <property type="component" value="Chromosome"/>
</dbReference>
<sequence length="754" mass="84541">MSNINQSLCFHCGQNIKPGAIFCGYCGKSTGVNYACPKCGADVPSGNFCGQCGYDMRTSATVESDVVAWIRGDDDFAAKVSATHLVSGSKGFEVRHGTKALFFEDGRLVETAESGRYTIQEGGFLNKLFKKQKNLSALLVDAGDIVLPFKIDDMKTNDNIFVSISTEIVIRLEDANAFFVNVMKEQGVLKNHELRAMLLGEIRNAIQEGLVAYSFDELDTNLKVKNELAVRIESHFRKSFTRSGFGFGQVRSLQIGNSTLDTSAKAHSERKTSTRAVQAEAQDAFHVAKQNQENEELHREIKRGDIVGAKSDMGIKVDTQSVSLQDRGLDNDFELKKEHQDVDFKKKSVEIIEKRLEVYQKIKEADISQVKTDEEVRKFMLEIDRDQVLDAAEKKIFADELRWQDEDKGRDRSFLVRKVEEQQQFDLDKLAIINDGSLQVEQIKQELVAVEVKQNSRLKTSQQEAEVELLREKAELAKKEVKELGEKEIEVQKHLKDLEMKKAELDLTIENVHDKAKARHGFATLELEEKRLKSQLGLSNLEKMKAIKRADKFENDLHEQELALGKYEMRMKEEVENHKMRLEEKRFSSQIDREKRADIATMSTAQLISVSGDGQAGILGDLAQTEILKGMSAEEILAMNDPAALGRALEEKAKNSQSGEVKDLYERMIFQMKSSTEQLSSVHKDAANRNERMFNQGMESVGGQQQGLAQAERHVADRVERMADRSVQQMGNVASSQTGSSAGVAINPGGGEKV</sequence>
<dbReference type="RefSeq" id="WP_011189661.1">
    <property type="nucleotide sequence ID" value="NC_006138.1"/>
</dbReference>
<name>Q6AKH6_DESPS</name>
<feature type="coiled-coil region" evidence="1">
    <location>
        <begin position="460"/>
        <end position="515"/>
    </location>
</feature>
<evidence type="ECO:0000313" key="5">
    <source>
        <dbReference type="Proteomes" id="UP000000602"/>
    </source>
</evidence>
<evidence type="ECO:0000259" key="3">
    <source>
        <dbReference type="Pfam" id="PF12773"/>
    </source>
</evidence>